<evidence type="ECO:0000313" key="2">
    <source>
        <dbReference type="Proteomes" id="UP000249130"/>
    </source>
</evidence>
<organism evidence="1 2">
    <name type="scientific">Rhodoplanes roseus</name>
    <dbReference type="NCBI Taxonomy" id="29409"/>
    <lineage>
        <taxon>Bacteria</taxon>
        <taxon>Pseudomonadati</taxon>
        <taxon>Pseudomonadota</taxon>
        <taxon>Alphaproteobacteria</taxon>
        <taxon>Hyphomicrobiales</taxon>
        <taxon>Nitrobacteraceae</taxon>
        <taxon>Rhodoplanes</taxon>
    </lineage>
</organism>
<evidence type="ECO:0000313" key="1">
    <source>
        <dbReference type="EMBL" id="RAI43519.1"/>
    </source>
</evidence>
<protein>
    <submittedName>
        <fullName evidence="1">Uncharacterized protein</fullName>
    </submittedName>
</protein>
<dbReference type="EMBL" id="NPEX01000084">
    <property type="protein sequence ID" value="RAI43519.1"/>
    <property type="molecule type" value="Genomic_DNA"/>
</dbReference>
<dbReference type="OrthoDB" id="4775248at2"/>
<accession>A0A327KXH0</accession>
<comment type="caution">
    <text evidence="1">The sequence shown here is derived from an EMBL/GenBank/DDBJ whole genome shotgun (WGS) entry which is preliminary data.</text>
</comment>
<dbReference type="RefSeq" id="WP_111419620.1">
    <property type="nucleotide sequence ID" value="NZ_NPEX01000084.1"/>
</dbReference>
<dbReference type="Proteomes" id="UP000249130">
    <property type="component" value="Unassembled WGS sequence"/>
</dbReference>
<reference evidence="1 2" key="1">
    <citation type="submission" date="2017-07" db="EMBL/GenBank/DDBJ databases">
        <title>Draft Genome Sequences of Select Purple Nonsulfur Bacteria.</title>
        <authorList>
            <person name="Lasarre B."/>
            <person name="Mckinlay J.B."/>
        </authorList>
    </citation>
    <scope>NUCLEOTIDE SEQUENCE [LARGE SCALE GENOMIC DNA]</scope>
    <source>
        <strain evidence="1 2">DSM 5909</strain>
    </source>
</reference>
<dbReference type="AlphaFoldDB" id="A0A327KXH0"/>
<sequence length="344" mass="38906">MSSQFLPVPWQRNLRKIPQHVQAKLAAAPTTAQFVAGVVKLVKVEALARGELRHLGMGVINGAVTFSARIVPDENVGPFSKKNRNGWDVVRRDLPMITRSFGVETPNFGDWAYGSHTVWLDREVYQRDYVDPPEFAFHIEKLKERSAGEVVFKVIVDLTLDRAAPDFEDTLFFALNFLQENLGAADILPSDADTTDLLSTLTLDWEIFPPGTIDEVGRRAVSGLRRPTPGQEKTVKARLALFKKLNPVRYVQGRGGLSHYIGALFADDLIVFENTRYGNALYVLYDGCNAISKRSRIDLLRCRDVPFHRFVHGPDWEKRFSAHIRAEKRKRGLRNEESSLFDLA</sequence>
<gene>
    <name evidence="1" type="ORF">CH341_13855</name>
</gene>
<keyword evidence="2" id="KW-1185">Reference proteome</keyword>
<proteinExistence type="predicted"/>
<name>A0A327KXH0_9BRAD</name>